<dbReference type="OrthoDB" id="796912at2"/>
<keyword evidence="2" id="KW-1185">Reference proteome</keyword>
<dbReference type="HOGENOM" id="CLU_136112_0_0_6"/>
<gene>
    <name evidence="1" type="ordered locus">HCH_03879</name>
</gene>
<dbReference type="EMBL" id="CP000155">
    <property type="protein sequence ID" value="ABC30606.1"/>
    <property type="molecule type" value="Genomic_DNA"/>
</dbReference>
<dbReference type="eggNOG" id="COG1413">
    <property type="taxonomic scope" value="Bacteria"/>
</dbReference>
<reference evidence="1 2" key="1">
    <citation type="journal article" date="2005" name="Nucleic Acids Res.">
        <title>Genomic blueprint of Hahella chejuensis, a marine microbe producing an algicidal agent.</title>
        <authorList>
            <person name="Jeong H."/>
            <person name="Yim J.H."/>
            <person name="Lee C."/>
            <person name="Choi S.-H."/>
            <person name="Park Y.K."/>
            <person name="Yoon S.H."/>
            <person name="Hur C.-G."/>
            <person name="Kang H.-Y."/>
            <person name="Kim D."/>
            <person name="Lee H.H."/>
            <person name="Park K.H."/>
            <person name="Park S.-H."/>
            <person name="Park H.-S."/>
            <person name="Lee H.K."/>
            <person name="Oh T.K."/>
            <person name="Kim J.F."/>
        </authorList>
    </citation>
    <scope>NUCLEOTIDE SEQUENCE [LARGE SCALE GENOMIC DNA]</scope>
    <source>
        <strain evidence="1 2">KCTC 2396</strain>
    </source>
</reference>
<organism evidence="1 2">
    <name type="scientific">Hahella chejuensis (strain KCTC 2396)</name>
    <dbReference type="NCBI Taxonomy" id="349521"/>
    <lineage>
        <taxon>Bacteria</taxon>
        <taxon>Pseudomonadati</taxon>
        <taxon>Pseudomonadota</taxon>
        <taxon>Gammaproteobacteria</taxon>
        <taxon>Oceanospirillales</taxon>
        <taxon>Hahellaceae</taxon>
        <taxon>Hahella</taxon>
    </lineage>
</organism>
<dbReference type="KEGG" id="hch:HCH_03879"/>
<evidence type="ECO:0000313" key="1">
    <source>
        <dbReference type="EMBL" id="ABC30606.1"/>
    </source>
</evidence>
<accession>Q2SFG8</accession>
<dbReference type="Proteomes" id="UP000000238">
    <property type="component" value="Chromosome"/>
</dbReference>
<dbReference type="AlphaFoldDB" id="Q2SFG8"/>
<protein>
    <submittedName>
        <fullName evidence="1">Uncharacterized protein</fullName>
    </submittedName>
</protein>
<name>Q2SFG8_HAHCH</name>
<dbReference type="STRING" id="349521.HCH_03879"/>
<proteinExistence type="predicted"/>
<evidence type="ECO:0000313" key="2">
    <source>
        <dbReference type="Proteomes" id="UP000000238"/>
    </source>
</evidence>
<sequence>MLELNRERWAQLSHAFGEAGDIPDMLRELAKMPPSDTFESEPYFSLWNALCHQGDVYTASYAAVPHIVDILSRNPQEAPIDFFLLPVSIEITRLHGHGPDLSAELEEGYHNAIAMLPGLAAKAKPKDEVGVRVLAAVMAVVHGEAAMAEAIMELSPEVIEDFMEEI</sequence>
<dbReference type="RefSeq" id="WP_011397673.1">
    <property type="nucleotide sequence ID" value="NC_007645.1"/>
</dbReference>